<proteinExistence type="predicted"/>
<dbReference type="Pfam" id="PF03551">
    <property type="entry name" value="PadR"/>
    <property type="match status" value="1"/>
</dbReference>
<evidence type="ECO:0000259" key="1">
    <source>
        <dbReference type="Pfam" id="PF03551"/>
    </source>
</evidence>
<evidence type="ECO:0000313" key="2">
    <source>
        <dbReference type="EMBL" id="MBN3544939.1"/>
    </source>
</evidence>
<dbReference type="InterPro" id="IPR052509">
    <property type="entry name" value="Metal_resp_DNA-bind_regulator"/>
</dbReference>
<evidence type="ECO:0000313" key="3">
    <source>
        <dbReference type="Proteomes" id="UP001319060"/>
    </source>
</evidence>
<dbReference type="PANTHER" id="PTHR33169">
    <property type="entry name" value="PADR-FAMILY TRANSCRIPTIONAL REGULATOR"/>
    <property type="match status" value="1"/>
</dbReference>
<reference evidence="2 3" key="1">
    <citation type="submission" date="2021-01" db="EMBL/GenBank/DDBJ databases">
        <title>Genome Sequencing of Type Strains.</title>
        <authorList>
            <person name="Lemaire J.F."/>
            <person name="Inderbitzin P."/>
            <person name="Collins S.B."/>
            <person name="Wespe N."/>
            <person name="Knight-Connoni V."/>
        </authorList>
    </citation>
    <scope>NUCLEOTIDE SEQUENCE [LARGE SCALE GENOMIC DNA]</scope>
    <source>
        <strain evidence="2 3">DSM 14730</strain>
    </source>
</reference>
<sequence>MKSKNMDSWMVQLRKGTFELAILSLVKNQAMYGYEISSALKQLPVFAISEGAIYPILKRMTEKGWIDFYWEDSLEGPRRKYYQITKEGSLILADRIEKYKEIYEALLLLGEGGANNE</sequence>
<comment type="caution">
    <text evidence="2">The sequence shown here is derived from an EMBL/GenBank/DDBJ whole genome shotgun (WGS) entry which is preliminary data.</text>
</comment>
<dbReference type="InterPro" id="IPR036388">
    <property type="entry name" value="WH-like_DNA-bd_sf"/>
</dbReference>
<protein>
    <submittedName>
        <fullName evidence="2">PadR family transcriptional regulator</fullName>
    </submittedName>
</protein>
<dbReference type="RefSeq" id="WP_188403946.1">
    <property type="nucleotide sequence ID" value="NZ_JAFHKS010000042.1"/>
</dbReference>
<dbReference type="SUPFAM" id="SSF46785">
    <property type="entry name" value="Winged helix' DNA-binding domain"/>
    <property type="match status" value="1"/>
</dbReference>
<name>A0ABS2ZE89_9BACL</name>
<dbReference type="InterPro" id="IPR005149">
    <property type="entry name" value="Tscrpt_reg_PadR_N"/>
</dbReference>
<dbReference type="PANTHER" id="PTHR33169:SF25">
    <property type="entry name" value="DNA-BINDING PROTEIN YIZB-RELATED"/>
    <property type="match status" value="1"/>
</dbReference>
<dbReference type="Gene3D" id="1.10.10.10">
    <property type="entry name" value="Winged helix-like DNA-binding domain superfamily/Winged helix DNA-binding domain"/>
    <property type="match status" value="1"/>
</dbReference>
<dbReference type="Proteomes" id="UP001319060">
    <property type="component" value="Unassembled WGS sequence"/>
</dbReference>
<organism evidence="2 3">
    <name type="scientific">Fictibacillus barbaricus</name>
    <dbReference type="NCBI Taxonomy" id="182136"/>
    <lineage>
        <taxon>Bacteria</taxon>
        <taxon>Bacillati</taxon>
        <taxon>Bacillota</taxon>
        <taxon>Bacilli</taxon>
        <taxon>Bacillales</taxon>
        <taxon>Fictibacillaceae</taxon>
        <taxon>Fictibacillus</taxon>
    </lineage>
</organism>
<accession>A0ABS2ZE89</accession>
<dbReference type="EMBL" id="JAFHKS010000042">
    <property type="protein sequence ID" value="MBN3544939.1"/>
    <property type="molecule type" value="Genomic_DNA"/>
</dbReference>
<feature type="domain" description="Transcription regulator PadR N-terminal" evidence="1">
    <location>
        <begin position="22"/>
        <end position="90"/>
    </location>
</feature>
<gene>
    <name evidence="2" type="ORF">JYA64_06520</name>
</gene>
<keyword evidence="3" id="KW-1185">Reference proteome</keyword>
<dbReference type="InterPro" id="IPR036390">
    <property type="entry name" value="WH_DNA-bd_sf"/>
</dbReference>